<name>A0A918QDR0_9ACTN</name>
<dbReference type="PANTHER" id="PTHR43459">
    <property type="entry name" value="ENOYL-COA HYDRATASE"/>
    <property type="match status" value="1"/>
</dbReference>
<reference evidence="2" key="2">
    <citation type="submission" date="2020-09" db="EMBL/GenBank/DDBJ databases">
        <authorList>
            <person name="Sun Q."/>
            <person name="Ohkuma M."/>
        </authorList>
    </citation>
    <scope>NUCLEOTIDE SEQUENCE</scope>
    <source>
        <strain evidence="2">JCM 4815</strain>
    </source>
</reference>
<keyword evidence="3" id="KW-1185">Reference proteome</keyword>
<dbReference type="PANTHER" id="PTHR43459:SF1">
    <property type="entry name" value="EG:BACN32G11.4 PROTEIN"/>
    <property type="match status" value="1"/>
</dbReference>
<evidence type="ECO:0000313" key="3">
    <source>
        <dbReference type="Proteomes" id="UP000622166"/>
    </source>
</evidence>
<accession>A0A918QDR0</accession>
<dbReference type="SUPFAM" id="SSF52096">
    <property type="entry name" value="ClpP/crotonase"/>
    <property type="match status" value="1"/>
</dbReference>
<dbReference type="CDD" id="cd06558">
    <property type="entry name" value="crotonase-like"/>
    <property type="match status" value="1"/>
</dbReference>
<dbReference type="RefSeq" id="WP_189866907.1">
    <property type="nucleotide sequence ID" value="NZ_BMVW01000026.1"/>
</dbReference>
<dbReference type="PROSITE" id="PS00166">
    <property type="entry name" value="ENOYL_COA_HYDRATASE"/>
    <property type="match status" value="1"/>
</dbReference>
<dbReference type="Gene3D" id="3.90.226.10">
    <property type="entry name" value="2-enoyl-CoA Hydratase, Chain A, domain 1"/>
    <property type="match status" value="1"/>
</dbReference>
<dbReference type="InterPro" id="IPR029045">
    <property type="entry name" value="ClpP/crotonase-like_dom_sf"/>
</dbReference>
<dbReference type="AlphaFoldDB" id="A0A918QDR0"/>
<protein>
    <submittedName>
        <fullName evidence="2">Enoyl-CoA hydratase</fullName>
    </submittedName>
</protein>
<organism evidence="2 3">
    <name type="scientific">Streptomyces poonensis</name>
    <dbReference type="NCBI Taxonomy" id="68255"/>
    <lineage>
        <taxon>Bacteria</taxon>
        <taxon>Bacillati</taxon>
        <taxon>Actinomycetota</taxon>
        <taxon>Actinomycetes</taxon>
        <taxon>Kitasatosporales</taxon>
        <taxon>Streptomycetaceae</taxon>
        <taxon>Streptomyces</taxon>
    </lineage>
</organism>
<comment type="similarity">
    <text evidence="1">Belongs to the enoyl-CoA hydratase/isomerase family.</text>
</comment>
<evidence type="ECO:0000256" key="1">
    <source>
        <dbReference type="RuleBase" id="RU003707"/>
    </source>
</evidence>
<dbReference type="InterPro" id="IPR001753">
    <property type="entry name" value="Enoyl-CoA_hydra/iso"/>
</dbReference>
<sequence length="285" mass="30419">MPDDVLPQTESIRLRADGGGVLYATFDAPPLNLIGPELVRDLVHLIGYLSSPTPFQAVVFDSADPDFFIPHVDMTKVPEYTAEAAKAGGPGDASLGMLYQRLSRLPVVTIGKLRGRARGAGSEFLLACDVRFAARENAVLGQPEVGFGAPPGAGAVERLTRLLGAGRALEVLLGCDDFTADVAERYGWINRAVPDAELDAFVERFARRVASFPADAVAVTKAAVTRISAPSDEEIRAAAVVFQHLVREGSVAPRTAWLLRQGLQTRGTTELELGEVMAAITPDQL</sequence>
<comment type="caution">
    <text evidence="2">The sequence shown here is derived from an EMBL/GenBank/DDBJ whole genome shotgun (WGS) entry which is preliminary data.</text>
</comment>
<gene>
    <name evidence="2" type="ORF">GCM10010365_72900</name>
</gene>
<dbReference type="Pfam" id="PF00378">
    <property type="entry name" value="ECH_1"/>
    <property type="match status" value="1"/>
</dbReference>
<dbReference type="EMBL" id="BMVW01000026">
    <property type="protein sequence ID" value="GGZ41589.1"/>
    <property type="molecule type" value="Genomic_DNA"/>
</dbReference>
<proteinExistence type="inferred from homology"/>
<evidence type="ECO:0000313" key="2">
    <source>
        <dbReference type="EMBL" id="GGZ41589.1"/>
    </source>
</evidence>
<dbReference type="GO" id="GO:0003824">
    <property type="term" value="F:catalytic activity"/>
    <property type="evidence" value="ECO:0007669"/>
    <property type="project" value="InterPro"/>
</dbReference>
<reference evidence="2" key="1">
    <citation type="journal article" date="2014" name="Int. J. Syst. Evol. Microbiol.">
        <title>Complete genome sequence of Corynebacterium casei LMG S-19264T (=DSM 44701T), isolated from a smear-ripened cheese.</title>
        <authorList>
            <consortium name="US DOE Joint Genome Institute (JGI-PGF)"/>
            <person name="Walter F."/>
            <person name="Albersmeier A."/>
            <person name="Kalinowski J."/>
            <person name="Ruckert C."/>
        </authorList>
    </citation>
    <scope>NUCLEOTIDE SEQUENCE</scope>
    <source>
        <strain evidence="2">JCM 4815</strain>
    </source>
</reference>
<dbReference type="InterPro" id="IPR018376">
    <property type="entry name" value="Enoyl-CoA_hyd/isom_CS"/>
</dbReference>
<dbReference type="Proteomes" id="UP000622166">
    <property type="component" value="Unassembled WGS sequence"/>
</dbReference>